<comment type="function">
    <text evidence="17">Core subunit of the mitochondrial membrane respiratory chain NADH dehydrogenase (Complex I) which catalyzes electron transfer from NADH through the respiratory chain, using ubiquinone as an electron acceptor. Essential for the catalytic activity and assembly of complex I.</text>
</comment>
<dbReference type="GO" id="GO:0005743">
    <property type="term" value="C:mitochondrial inner membrane"/>
    <property type="evidence" value="ECO:0007669"/>
    <property type="project" value="UniProtKB-SubCell"/>
</dbReference>
<evidence type="ECO:0000256" key="14">
    <source>
        <dbReference type="ARBA" id="ARBA00023128"/>
    </source>
</evidence>
<dbReference type="GO" id="GO:0006120">
    <property type="term" value="P:mitochondrial electron transport, NADH to ubiquinone"/>
    <property type="evidence" value="ECO:0007669"/>
    <property type="project" value="InterPro"/>
</dbReference>
<dbReference type="RefSeq" id="YP_009680572.1">
    <property type="nucleotide sequence ID" value="NC_044109.1"/>
</dbReference>
<evidence type="ECO:0000256" key="10">
    <source>
        <dbReference type="ARBA" id="ARBA00022982"/>
    </source>
</evidence>
<evidence type="ECO:0000256" key="6">
    <source>
        <dbReference type="ARBA" id="ARBA00022660"/>
    </source>
</evidence>
<evidence type="ECO:0000256" key="17">
    <source>
        <dbReference type="RuleBase" id="RU003403"/>
    </source>
</evidence>
<dbReference type="PANTHER" id="PTHR46552:SF1">
    <property type="entry name" value="NADH-UBIQUINONE OXIDOREDUCTASE CHAIN 2"/>
    <property type="match status" value="1"/>
</dbReference>
<comment type="subcellular location">
    <subcellularLocation>
        <location evidence="1 17">Mitochondrion inner membrane</location>
        <topology evidence="1 17">Multi-pass membrane protein</topology>
    </subcellularLocation>
</comment>
<evidence type="ECO:0000256" key="8">
    <source>
        <dbReference type="ARBA" id="ARBA00022792"/>
    </source>
</evidence>
<evidence type="ECO:0000256" key="15">
    <source>
        <dbReference type="ARBA" id="ARBA00023136"/>
    </source>
</evidence>
<keyword evidence="9 17" id="KW-1278">Translocase</keyword>
<dbReference type="Pfam" id="PF00361">
    <property type="entry name" value="Proton_antipo_M"/>
    <property type="match status" value="1"/>
</dbReference>
<keyword evidence="11 17" id="KW-1133">Transmembrane helix</keyword>
<evidence type="ECO:0000256" key="5">
    <source>
        <dbReference type="ARBA" id="ARBA00022448"/>
    </source>
</evidence>
<keyword evidence="6 17" id="KW-0679">Respiratory chain</keyword>
<dbReference type="GO" id="GO:0008137">
    <property type="term" value="F:NADH dehydrogenase (ubiquinone) activity"/>
    <property type="evidence" value="ECO:0007669"/>
    <property type="project" value="UniProtKB-EC"/>
</dbReference>
<dbReference type="CTD" id="4536"/>
<feature type="transmembrane region" description="Helical" evidence="17">
    <location>
        <begin position="201"/>
        <end position="225"/>
    </location>
</feature>
<evidence type="ECO:0000256" key="2">
    <source>
        <dbReference type="ARBA" id="ARBA00007012"/>
    </source>
</evidence>
<feature type="transmembrane region" description="Helical" evidence="17">
    <location>
        <begin position="5"/>
        <end position="21"/>
    </location>
</feature>
<proteinExistence type="inferred from homology"/>
<dbReference type="InterPro" id="IPR003917">
    <property type="entry name" value="NADH_UbQ_OxRdtase_chain2"/>
</dbReference>
<dbReference type="EMBL" id="MH424436">
    <property type="protein sequence ID" value="QDH07346.1"/>
    <property type="molecule type" value="Genomic_DNA"/>
</dbReference>
<keyword evidence="14 17" id="KW-0496">Mitochondrion</keyword>
<feature type="transmembrane region" description="Helical" evidence="17">
    <location>
        <begin position="58"/>
        <end position="78"/>
    </location>
</feature>
<geneLocation type="mitochondrion" evidence="19"/>
<dbReference type="PANTHER" id="PTHR46552">
    <property type="entry name" value="NADH-UBIQUINONE OXIDOREDUCTASE CHAIN 2"/>
    <property type="match status" value="1"/>
</dbReference>
<dbReference type="GeneID" id="41042393"/>
<feature type="transmembrane region" description="Helical" evidence="17">
    <location>
        <begin position="237"/>
        <end position="260"/>
    </location>
</feature>
<keyword evidence="15 17" id="KW-0472">Membrane</keyword>
<keyword evidence="13 17" id="KW-0830">Ubiquinone</keyword>
<comment type="similarity">
    <text evidence="2 17">Belongs to the complex I subunit 2 family.</text>
</comment>
<feature type="transmembrane region" description="Helical" evidence="17">
    <location>
        <begin position="147"/>
        <end position="169"/>
    </location>
</feature>
<accession>A0A513X084</accession>
<feature type="transmembrane region" description="Helical" evidence="17">
    <location>
        <begin position="90"/>
        <end position="114"/>
    </location>
</feature>
<comment type="catalytic activity">
    <reaction evidence="16 17">
        <text>a ubiquinone + NADH + 5 H(+)(in) = a ubiquinol + NAD(+) + 4 H(+)(out)</text>
        <dbReference type="Rhea" id="RHEA:29091"/>
        <dbReference type="Rhea" id="RHEA-COMP:9565"/>
        <dbReference type="Rhea" id="RHEA-COMP:9566"/>
        <dbReference type="ChEBI" id="CHEBI:15378"/>
        <dbReference type="ChEBI" id="CHEBI:16389"/>
        <dbReference type="ChEBI" id="CHEBI:17976"/>
        <dbReference type="ChEBI" id="CHEBI:57540"/>
        <dbReference type="ChEBI" id="CHEBI:57945"/>
        <dbReference type="EC" id="7.1.1.2"/>
    </reaction>
</comment>
<protein>
    <recommendedName>
        <fullName evidence="4 17">NADH-ubiquinone oxidoreductase chain 2</fullName>
        <ecNumber evidence="3 17">7.1.1.2</ecNumber>
    </recommendedName>
</protein>
<dbReference type="AlphaFoldDB" id="A0A513X084"/>
<evidence type="ECO:0000256" key="12">
    <source>
        <dbReference type="ARBA" id="ARBA00023027"/>
    </source>
</evidence>
<sequence>MGSMFVYNVFLGFGILVVLFSSNWVLVWVMIELSTLVIVALLSHRLSPRAVESTSKYFIIQAVASVFLLSGVLVRYYLLGEILLFSEYEIFSYGLVMLGLLVKLAVFPNPFWFVDVVSGLSLFRSVYVILLSKVVPLYLYVCLSGGLWAFWFVVVGVSSVVVGSVLGINQTSVRKVVALSSVSHLGWMVAGFPFLSWFLCFFVFFGYVLMVIPLVFFGGLFSFNFLVKSKNVYYNPVVVFCVVLSLLSLGGFPPLLGFFYKWILFYGLVSGGFYLFSGVLVVLSLVSLFFYLQICYSLCSVYWPELKFSLYGGIFRSFMFSLSNFGLAIISFCSLVLVFGICCLGPLSFFWFF</sequence>
<keyword evidence="5" id="KW-0813">Transport</keyword>
<dbReference type="PRINTS" id="PR01436">
    <property type="entry name" value="NADHDHGNASE2"/>
</dbReference>
<keyword evidence="8 17" id="KW-0999">Mitochondrion inner membrane</keyword>
<keyword evidence="12 17" id="KW-0520">NAD</keyword>
<feature type="transmembrane region" description="Helical" evidence="17">
    <location>
        <begin position="272"/>
        <end position="303"/>
    </location>
</feature>
<evidence type="ECO:0000313" key="19">
    <source>
        <dbReference type="EMBL" id="QDH07346.1"/>
    </source>
</evidence>
<evidence type="ECO:0000256" key="9">
    <source>
        <dbReference type="ARBA" id="ARBA00022967"/>
    </source>
</evidence>
<evidence type="ECO:0000256" key="1">
    <source>
        <dbReference type="ARBA" id="ARBA00004448"/>
    </source>
</evidence>
<reference evidence="19" key="1">
    <citation type="journal article" date="2019" name="Mar. Biol. Res.">
        <title>Mitochondrial gene rearrangement and phylogenetic relationships in the Amphilepidida and Ophiacanthida (Echinodermata, Ophiuroidea).</title>
        <authorList>
            <person name="Lee T."/>
            <person name="Bae Y.J."/>
            <person name="Shin S."/>
        </authorList>
    </citation>
    <scope>NUCLEOTIDE SEQUENCE</scope>
    <source>
        <tissue evidence="19">Gonad</tissue>
    </source>
</reference>
<organism evidence="19">
    <name type="scientific">Ophioplocus japonicus</name>
    <dbReference type="NCBI Taxonomy" id="35056"/>
    <lineage>
        <taxon>Eukaryota</taxon>
        <taxon>Metazoa</taxon>
        <taxon>Echinodermata</taxon>
        <taxon>Eleutherozoa</taxon>
        <taxon>Asterozoa</taxon>
        <taxon>Ophiuroidea</taxon>
        <taxon>Myophiuroidea</taxon>
        <taxon>Metophiurida</taxon>
        <taxon>Ophintegrida</taxon>
        <taxon>Amphilepidida</taxon>
        <taxon>Ophiurina</taxon>
        <taxon>Ophiolepidina</taxon>
        <taxon>Ophiolepididae</taxon>
        <taxon>Ophioplocus</taxon>
    </lineage>
</organism>
<evidence type="ECO:0000256" key="11">
    <source>
        <dbReference type="ARBA" id="ARBA00022989"/>
    </source>
</evidence>
<keyword evidence="7 17" id="KW-0812">Transmembrane</keyword>
<keyword evidence="10 17" id="KW-0249">Electron transport</keyword>
<feature type="transmembrane region" description="Helical" evidence="17">
    <location>
        <begin position="176"/>
        <end position="195"/>
    </location>
</feature>
<evidence type="ECO:0000256" key="16">
    <source>
        <dbReference type="ARBA" id="ARBA00049551"/>
    </source>
</evidence>
<dbReference type="EC" id="7.1.1.2" evidence="3 17"/>
<name>A0A513X084_9ECHI</name>
<evidence type="ECO:0000256" key="7">
    <source>
        <dbReference type="ARBA" id="ARBA00022692"/>
    </source>
</evidence>
<feature type="transmembrane region" description="Helical" evidence="17">
    <location>
        <begin position="324"/>
        <end position="352"/>
    </location>
</feature>
<evidence type="ECO:0000256" key="3">
    <source>
        <dbReference type="ARBA" id="ARBA00012944"/>
    </source>
</evidence>
<evidence type="ECO:0000259" key="18">
    <source>
        <dbReference type="Pfam" id="PF00361"/>
    </source>
</evidence>
<evidence type="ECO:0000256" key="4">
    <source>
        <dbReference type="ARBA" id="ARBA00021008"/>
    </source>
</evidence>
<evidence type="ECO:0000256" key="13">
    <source>
        <dbReference type="ARBA" id="ARBA00023075"/>
    </source>
</evidence>
<dbReference type="InterPro" id="IPR001750">
    <property type="entry name" value="ND/Mrp_TM"/>
</dbReference>
<gene>
    <name evidence="19" type="primary">ND2</name>
</gene>
<dbReference type="InterPro" id="IPR050175">
    <property type="entry name" value="Complex_I_Subunit_2"/>
</dbReference>
<feature type="domain" description="NADH:quinone oxidoreductase/Mrp antiporter transmembrane" evidence="18">
    <location>
        <begin position="21"/>
        <end position="285"/>
    </location>
</feature>